<dbReference type="InterPro" id="IPR024344">
    <property type="entry name" value="MDMPI_metal-binding"/>
</dbReference>
<protein>
    <submittedName>
        <fullName evidence="2">Maleylpyruvate isomerase family mycothiol-dependent enzyme</fullName>
    </submittedName>
</protein>
<accession>A0A936NFJ0</accession>
<dbReference type="EMBL" id="JADJZA010000008">
    <property type="protein sequence ID" value="MBK9298056.1"/>
    <property type="molecule type" value="Genomic_DNA"/>
</dbReference>
<dbReference type="GO" id="GO:0016853">
    <property type="term" value="F:isomerase activity"/>
    <property type="evidence" value="ECO:0007669"/>
    <property type="project" value="UniProtKB-KW"/>
</dbReference>
<comment type="caution">
    <text evidence="2">The sequence shown here is derived from an EMBL/GenBank/DDBJ whole genome shotgun (WGS) entry which is preliminary data.</text>
</comment>
<dbReference type="Gene3D" id="1.20.120.450">
    <property type="entry name" value="dinb family like domain"/>
    <property type="match status" value="1"/>
</dbReference>
<reference evidence="2 3" key="1">
    <citation type="submission" date="2020-10" db="EMBL/GenBank/DDBJ databases">
        <title>Connecting structure to function with the recovery of over 1000 high-quality activated sludge metagenome-assembled genomes encoding full-length rRNA genes using long-read sequencing.</title>
        <authorList>
            <person name="Singleton C.M."/>
            <person name="Petriglieri F."/>
            <person name="Kristensen J.M."/>
            <person name="Kirkegaard R.H."/>
            <person name="Michaelsen T.Y."/>
            <person name="Andersen M.H."/>
            <person name="Karst S.M."/>
            <person name="Dueholm M.S."/>
            <person name="Nielsen P.H."/>
            <person name="Albertsen M."/>
        </authorList>
    </citation>
    <scope>NUCLEOTIDE SEQUENCE [LARGE SCALE GENOMIC DNA]</scope>
    <source>
        <strain evidence="2">Lyne_18-Q3-R50-59_MAXAC.006</strain>
    </source>
</reference>
<dbReference type="Proteomes" id="UP000727993">
    <property type="component" value="Unassembled WGS sequence"/>
</dbReference>
<dbReference type="SUPFAM" id="SSF109854">
    <property type="entry name" value="DinB/YfiT-like putative metalloenzymes"/>
    <property type="match status" value="1"/>
</dbReference>
<keyword evidence="2" id="KW-0413">Isomerase</keyword>
<evidence type="ECO:0000313" key="3">
    <source>
        <dbReference type="Proteomes" id="UP000727993"/>
    </source>
</evidence>
<dbReference type="Pfam" id="PF11716">
    <property type="entry name" value="MDMPI_N"/>
    <property type="match status" value="1"/>
</dbReference>
<dbReference type="NCBIfam" id="TIGR03083">
    <property type="entry name" value="maleylpyruvate isomerase family mycothiol-dependent enzyme"/>
    <property type="match status" value="1"/>
</dbReference>
<dbReference type="AlphaFoldDB" id="A0A936NFJ0"/>
<gene>
    <name evidence="2" type="ORF">IPN02_14735</name>
</gene>
<dbReference type="InterPro" id="IPR034660">
    <property type="entry name" value="DinB/YfiT-like"/>
</dbReference>
<evidence type="ECO:0000259" key="1">
    <source>
        <dbReference type="Pfam" id="PF11716"/>
    </source>
</evidence>
<name>A0A936NFJ0_9ACTN</name>
<dbReference type="GO" id="GO:0046872">
    <property type="term" value="F:metal ion binding"/>
    <property type="evidence" value="ECO:0007669"/>
    <property type="project" value="InterPro"/>
</dbReference>
<proteinExistence type="predicted"/>
<evidence type="ECO:0000313" key="2">
    <source>
        <dbReference type="EMBL" id="MBK9298056.1"/>
    </source>
</evidence>
<organism evidence="2 3">
    <name type="scientific">Candidatus Neomicrothrix subdominans</name>
    <dbReference type="NCBI Taxonomy" id="2954438"/>
    <lineage>
        <taxon>Bacteria</taxon>
        <taxon>Bacillati</taxon>
        <taxon>Actinomycetota</taxon>
        <taxon>Acidimicrobiia</taxon>
        <taxon>Acidimicrobiales</taxon>
        <taxon>Microthrixaceae</taxon>
        <taxon>Candidatus Neomicrothrix</taxon>
    </lineage>
</organism>
<feature type="domain" description="Mycothiol-dependent maleylpyruvate isomerase metal-binding" evidence="1">
    <location>
        <begin position="28"/>
        <end position="172"/>
    </location>
</feature>
<dbReference type="InterPro" id="IPR017517">
    <property type="entry name" value="Maleyloyr_isom"/>
</dbReference>
<sequence>MTTETSVDVTRIPRITHDEATAITAVENRRFGEQLRSLGPDDWIASTDCERWDVRAMAAHVVGGAAGQISPREFVRQVRTGRPIVREIGAKHWWDGMNEVQVRERSDVSTDELIAEWDTNSEKARIARNKLPKPIGRLPLLNLPEPVGRQPLTYLFDMGFTRDVWAHRMDIAAATGHPMDLDATHDGRIVADIVAEWAGYFDEPFTLELTGPAGGTFTSGSGGETVRIDALEFMMILAERTEGTGLLQHTLPL</sequence>